<dbReference type="STRING" id="1223545.GS4_18_00180"/>
<dbReference type="Proteomes" id="UP000011666">
    <property type="component" value="Unassembled WGS sequence"/>
</dbReference>
<organism evidence="1 2">
    <name type="scientific">Gordonia soli NBRC 108243</name>
    <dbReference type="NCBI Taxonomy" id="1223545"/>
    <lineage>
        <taxon>Bacteria</taxon>
        <taxon>Bacillati</taxon>
        <taxon>Actinomycetota</taxon>
        <taxon>Actinomycetes</taxon>
        <taxon>Mycobacteriales</taxon>
        <taxon>Gordoniaceae</taxon>
        <taxon>Gordonia</taxon>
    </lineage>
</organism>
<dbReference type="AlphaFoldDB" id="M0QJC2"/>
<proteinExistence type="predicted"/>
<name>M0QJC2_9ACTN</name>
<comment type="caution">
    <text evidence="1">The sequence shown here is derived from an EMBL/GenBank/DDBJ whole genome shotgun (WGS) entry which is preliminary data.</text>
</comment>
<evidence type="ECO:0000313" key="2">
    <source>
        <dbReference type="Proteomes" id="UP000011666"/>
    </source>
</evidence>
<reference evidence="1 2" key="1">
    <citation type="submission" date="2013-01" db="EMBL/GenBank/DDBJ databases">
        <title>Whole genome shotgun sequence of Gordonia soli NBRC 108243.</title>
        <authorList>
            <person name="Isaki-Nakamura S."/>
            <person name="Hosoyama A."/>
            <person name="Tsuchikane K."/>
            <person name="Ando Y."/>
            <person name="Baba S."/>
            <person name="Ohji S."/>
            <person name="Hamada M."/>
            <person name="Tamura T."/>
            <person name="Yamazoe A."/>
            <person name="Yamazaki S."/>
            <person name="Fujita N."/>
        </authorList>
    </citation>
    <scope>NUCLEOTIDE SEQUENCE [LARGE SCALE GENOMIC DNA]</scope>
    <source>
        <strain evidence="1 2">NBRC 108243</strain>
    </source>
</reference>
<evidence type="ECO:0000313" key="1">
    <source>
        <dbReference type="EMBL" id="GAC68730.1"/>
    </source>
</evidence>
<protein>
    <submittedName>
        <fullName evidence="1">Uncharacterized protein</fullName>
    </submittedName>
</protein>
<accession>M0QJC2</accession>
<gene>
    <name evidence="1" type="ORF">GS4_18_00180</name>
</gene>
<dbReference type="eggNOG" id="ENOG50333CU">
    <property type="taxonomic scope" value="Bacteria"/>
</dbReference>
<keyword evidence="2" id="KW-1185">Reference proteome</keyword>
<sequence length="266" mass="27484">MGIMTSSDLVVSGPSAWPACALGAWAAAWVSGRCSPDDVVDTLSGFAVRHEVVGPAEDDSGDGPLAVLAMVRGRRDLRIHLPVSGNPDGLPPGPATEAALLAGQILVIGGDSPTPVGVIPLITDDVCRWSVHRYAAPITTPSGGGLGQVDHDLRTAIRESAEMLGELGRGSATARRATDLRLAVQRLVLRLLVDLPPHDVTRADRILESTAQIEAIVALALDEGATFGATARTVDAGDTHLRGLVRSARSARAAAVNAVIAELTAD</sequence>
<dbReference type="EMBL" id="BANX01000018">
    <property type="protein sequence ID" value="GAC68730.1"/>
    <property type="molecule type" value="Genomic_DNA"/>
</dbReference>